<reference evidence="5" key="1">
    <citation type="submission" date="2020-02" db="EMBL/GenBank/DDBJ databases">
        <authorList>
            <person name="Meier V. D."/>
        </authorList>
    </citation>
    <scope>NUCLEOTIDE SEQUENCE</scope>
    <source>
        <strain evidence="5">AVDCRST_MAG10</strain>
    </source>
</reference>
<evidence type="ECO:0000256" key="1">
    <source>
        <dbReference type="ARBA" id="ARBA00006096"/>
    </source>
</evidence>
<feature type="chain" id="PRO_5026949354" evidence="4">
    <location>
        <begin position="22"/>
        <end position="461"/>
    </location>
</feature>
<dbReference type="PRINTS" id="PR00922">
    <property type="entry name" value="DADACBPTASE3"/>
</dbReference>
<evidence type="ECO:0000256" key="3">
    <source>
        <dbReference type="SAM" id="MobiDB-lite"/>
    </source>
</evidence>
<name>A0A6J4HW12_9ACTN</name>
<dbReference type="Pfam" id="PF02113">
    <property type="entry name" value="Peptidase_S13"/>
    <property type="match status" value="2"/>
</dbReference>
<evidence type="ECO:0000256" key="2">
    <source>
        <dbReference type="ARBA" id="ARBA00022801"/>
    </source>
</evidence>
<dbReference type="Gene3D" id="3.50.80.20">
    <property type="entry name" value="D-Ala-D-Ala carboxypeptidase C, peptidase S13"/>
    <property type="match status" value="1"/>
</dbReference>
<dbReference type="InterPro" id="IPR000667">
    <property type="entry name" value="Peptidase_S13"/>
</dbReference>
<dbReference type="PANTHER" id="PTHR30023">
    <property type="entry name" value="D-ALANYL-D-ALANINE CARBOXYPEPTIDASE"/>
    <property type="match status" value="1"/>
</dbReference>
<feature type="compositionally biased region" description="Low complexity" evidence="3">
    <location>
        <begin position="42"/>
        <end position="74"/>
    </location>
</feature>
<feature type="signal peptide" evidence="4">
    <location>
        <begin position="1"/>
        <end position="21"/>
    </location>
</feature>
<evidence type="ECO:0000256" key="4">
    <source>
        <dbReference type="SAM" id="SignalP"/>
    </source>
</evidence>
<dbReference type="InterPro" id="IPR012338">
    <property type="entry name" value="Beta-lactam/transpept-like"/>
</dbReference>
<accession>A0A6J4HW12</accession>
<dbReference type="SUPFAM" id="SSF56601">
    <property type="entry name" value="beta-lactamase/transpeptidase-like"/>
    <property type="match status" value="1"/>
</dbReference>
<proteinExistence type="inferred from homology"/>
<dbReference type="GO" id="GO:0006508">
    <property type="term" value="P:proteolysis"/>
    <property type="evidence" value="ECO:0007669"/>
    <property type="project" value="InterPro"/>
</dbReference>
<feature type="region of interest" description="Disordered" evidence="3">
    <location>
        <begin position="42"/>
        <end position="78"/>
    </location>
</feature>
<dbReference type="EMBL" id="CADCTB010000085">
    <property type="protein sequence ID" value="CAA9233486.1"/>
    <property type="molecule type" value="Genomic_DNA"/>
</dbReference>
<dbReference type="EC" id="3.4.16.4" evidence="5"/>
<comment type="similarity">
    <text evidence="1">Belongs to the peptidase S13 family.</text>
</comment>
<evidence type="ECO:0000313" key="5">
    <source>
        <dbReference type="EMBL" id="CAA9233486.1"/>
    </source>
</evidence>
<dbReference type="GO" id="GO:0000270">
    <property type="term" value="P:peptidoglycan metabolic process"/>
    <property type="evidence" value="ECO:0007669"/>
    <property type="project" value="TreeGrafter"/>
</dbReference>
<keyword evidence="4" id="KW-0732">Signal</keyword>
<protein>
    <submittedName>
        <fullName evidence="5">D-alanyl-D-alanine carboxypeptidase</fullName>
        <ecNumber evidence="5">3.4.16.4</ecNumber>
    </submittedName>
</protein>
<dbReference type="PANTHER" id="PTHR30023:SF0">
    <property type="entry name" value="PENICILLIN-SENSITIVE CARBOXYPEPTIDASE A"/>
    <property type="match status" value="1"/>
</dbReference>
<keyword evidence="5" id="KW-0121">Carboxypeptidase</keyword>
<gene>
    <name evidence="5" type="ORF">AVDCRST_MAG10-1283</name>
</gene>
<keyword evidence="2 5" id="KW-0378">Hydrolase</keyword>
<dbReference type="AlphaFoldDB" id="A0A6J4HW12"/>
<sequence length="461" mass="47439">MRRVAVAVILLVAALVSQVQAQSPGSVAVGPPPTVSVEAIEAPTTAAPITTTSTEPPTTTTTTEPPPTTTTTAPAPAPPGFVEAVQGALGDPRFESATVGLSVWMEGSGMVVSQHADTALRPGSTEKLLVAWGAYGTLGPTASFVTDVRADGEVDGSTLRGHLVLVGGGDPSLRSIGGHSLERLANLVRRSGVTEVTGDLVVDESHFDSERRAPGWTARHVPYFVGPLSALAVDGNSLRTDPEYLANPALGNLGAFRTALAAQGINVAGGDRMGTAPDPGTGVASVRSAPVSELVNHMLTNSDNFYAEMLLKDIGQRVLGRGTSANGMGVVHQLASEAGVQLSGRAADGSGLSRDNTRRPREWVELLVAARSTPWFDQLLGGLPIGGRSGTLLNRFRGTPAEANVRAKTGSVQQTRALSGYLTTAGGRQVVFSLIVNSDPVPPAVIAAMDNVVSTMAASRG</sequence>
<dbReference type="Gene3D" id="3.40.710.10">
    <property type="entry name" value="DD-peptidase/beta-lactamase superfamily"/>
    <property type="match status" value="1"/>
</dbReference>
<dbReference type="GO" id="GO:0009002">
    <property type="term" value="F:serine-type D-Ala-D-Ala carboxypeptidase activity"/>
    <property type="evidence" value="ECO:0007669"/>
    <property type="project" value="UniProtKB-EC"/>
</dbReference>
<organism evidence="5">
    <name type="scientific">uncultured Acidimicrobiales bacterium</name>
    <dbReference type="NCBI Taxonomy" id="310071"/>
    <lineage>
        <taxon>Bacteria</taxon>
        <taxon>Bacillati</taxon>
        <taxon>Actinomycetota</taxon>
        <taxon>Acidimicrobiia</taxon>
        <taxon>Acidimicrobiales</taxon>
        <taxon>environmental samples</taxon>
    </lineage>
</organism>
<dbReference type="NCBIfam" id="TIGR00666">
    <property type="entry name" value="PBP4"/>
    <property type="match status" value="1"/>
</dbReference>
<keyword evidence="5" id="KW-0645">Protease</keyword>